<protein>
    <submittedName>
        <fullName evidence="2">Porin family protein</fullName>
    </submittedName>
</protein>
<keyword evidence="3" id="KW-1185">Reference proteome</keyword>
<dbReference type="Pfam" id="PF13568">
    <property type="entry name" value="OMP_b-brl_2"/>
    <property type="match status" value="1"/>
</dbReference>
<reference evidence="2 3" key="1">
    <citation type="journal article" date="2013" name="Int. J. Syst. Evol. Microbiol.">
        <title>Aquimarina gracilis sp. nov., isolated from the gut microflora of a mussel, Mytilus coruscus, and emended description of Aquimarina spongiae.</title>
        <authorList>
            <person name="Park S.C."/>
            <person name="Choe H.N."/>
            <person name="Baik K.S."/>
            <person name="Seong C.N."/>
        </authorList>
    </citation>
    <scope>NUCLEOTIDE SEQUENCE [LARGE SCALE GENOMIC DNA]</scope>
    <source>
        <strain evidence="2 3">PSC32</strain>
    </source>
</reference>
<evidence type="ECO:0000259" key="1">
    <source>
        <dbReference type="Pfam" id="PF13568"/>
    </source>
</evidence>
<feature type="domain" description="Outer membrane protein beta-barrel" evidence="1">
    <location>
        <begin position="18"/>
        <end position="178"/>
    </location>
</feature>
<comment type="caution">
    <text evidence="2">The sequence shown here is derived from an EMBL/GenBank/DDBJ whole genome shotgun (WGS) entry which is preliminary data.</text>
</comment>
<organism evidence="2 3">
    <name type="scientific">Aquimarina gracilis</name>
    <dbReference type="NCBI Taxonomy" id="874422"/>
    <lineage>
        <taxon>Bacteria</taxon>
        <taxon>Pseudomonadati</taxon>
        <taxon>Bacteroidota</taxon>
        <taxon>Flavobacteriia</taxon>
        <taxon>Flavobacteriales</taxon>
        <taxon>Flavobacteriaceae</taxon>
        <taxon>Aquimarina</taxon>
    </lineage>
</organism>
<evidence type="ECO:0000313" key="2">
    <source>
        <dbReference type="EMBL" id="MEB3348300.1"/>
    </source>
</evidence>
<proteinExistence type="predicted"/>
<gene>
    <name evidence="2" type="ORF">U6A24_22675</name>
</gene>
<dbReference type="InterPro" id="IPR025665">
    <property type="entry name" value="Beta-barrel_OMP_2"/>
</dbReference>
<sequence>MKKLLLIACICSGILTNAQEDTIKFGVKIGINIASFSGDVAVTQDQFNRVGLQIGILSEIPITEKFAFQPELLFSSQGAKYDPIDNGILIEQTIKLDYLNLPLMTKYYVIKGFSIQAGPQIGFLLSANNSVESLGIDTETDIKDEISNIDFGINLGLGYQLPIGIFIDGRYNIGLSDTNDADDDNFPKATNRVLQFSLGYKF</sequence>
<dbReference type="RefSeq" id="WP_324182323.1">
    <property type="nucleotide sequence ID" value="NZ_BAABAW010000006.1"/>
</dbReference>
<name>A0ABU6A2N5_9FLAO</name>
<evidence type="ECO:0000313" key="3">
    <source>
        <dbReference type="Proteomes" id="UP001327027"/>
    </source>
</evidence>
<dbReference type="EMBL" id="JAYKLX010000013">
    <property type="protein sequence ID" value="MEB3348300.1"/>
    <property type="molecule type" value="Genomic_DNA"/>
</dbReference>
<dbReference type="Proteomes" id="UP001327027">
    <property type="component" value="Unassembled WGS sequence"/>
</dbReference>
<accession>A0ABU6A2N5</accession>